<dbReference type="Proteomes" id="UP000695022">
    <property type="component" value="Unplaced"/>
</dbReference>
<protein>
    <recommendedName>
        <fullName evidence="5">Cytoplasmic dynein 2 light intermediate chain 1</fullName>
    </recommendedName>
</protein>
<evidence type="ECO:0000256" key="5">
    <source>
        <dbReference type="ARBA" id="ARBA00018863"/>
    </source>
</evidence>
<dbReference type="PANTHER" id="PTHR13236">
    <property type="entry name" value="DYNEIN 2 LIGHT INTERMEDIATE CHAIN, ISOFORM 2"/>
    <property type="match status" value="1"/>
</dbReference>
<keyword evidence="6" id="KW-0217">Developmental protein</keyword>
<accession>A0ABM1F502</accession>
<dbReference type="SUPFAM" id="SSF52540">
    <property type="entry name" value="P-loop containing nucleoside triphosphate hydrolases"/>
    <property type="match status" value="1"/>
</dbReference>
<dbReference type="GeneID" id="106819397"/>
<evidence type="ECO:0000256" key="13">
    <source>
        <dbReference type="ARBA" id="ARBA00023212"/>
    </source>
</evidence>
<reference evidence="17" key="1">
    <citation type="submission" date="2025-08" db="UniProtKB">
        <authorList>
            <consortium name="RefSeq"/>
        </authorList>
    </citation>
    <scope>IDENTIFICATION</scope>
</reference>
<evidence type="ECO:0000256" key="3">
    <source>
        <dbReference type="ARBA" id="ARBA00004430"/>
    </source>
</evidence>
<evidence type="ECO:0000256" key="7">
    <source>
        <dbReference type="ARBA" id="ARBA00022490"/>
    </source>
</evidence>
<comment type="similarity">
    <text evidence="4">Belongs to the dynein light intermediate chain family.</text>
</comment>
<keyword evidence="8" id="KW-0493">Microtubule</keyword>
<feature type="region of interest" description="Disordered" evidence="15">
    <location>
        <begin position="296"/>
        <end position="325"/>
    </location>
</feature>
<evidence type="ECO:0000256" key="14">
    <source>
        <dbReference type="ARBA" id="ARBA00023273"/>
    </source>
</evidence>
<keyword evidence="16" id="KW-1185">Reference proteome</keyword>
<evidence type="ECO:0000256" key="2">
    <source>
        <dbReference type="ARBA" id="ARBA00004300"/>
    </source>
</evidence>
<organism evidence="16 17">
    <name type="scientific">Priapulus caudatus</name>
    <name type="common">Priapulid worm</name>
    <dbReference type="NCBI Taxonomy" id="37621"/>
    <lineage>
        <taxon>Eukaryota</taxon>
        <taxon>Metazoa</taxon>
        <taxon>Ecdysozoa</taxon>
        <taxon>Scalidophora</taxon>
        <taxon>Priapulida</taxon>
        <taxon>Priapulimorpha</taxon>
        <taxon>Priapulimorphida</taxon>
        <taxon>Priapulidae</taxon>
        <taxon>Priapulus</taxon>
    </lineage>
</organism>
<evidence type="ECO:0000256" key="10">
    <source>
        <dbReference type="ARBA" id="ARBA00023017"/>
    </source>
</evidence>
<keyword evidence="13" id="KW-0206">Cytoskeleton</keyword>
<keyword evidence="7" id="KW-0963">Cytoplasm</keyword>
<keyword evidence="10" id="KW-0243">Dynein</keyword>
<dbReference type="InterPro" id="IPR022780">
    <property type="entry name" value="Dynein_light_int_chain"/>
</dbReference>
<evidence type="ECO:0000256" key="9">
    <source>
        <dbReference type="ARBA" id="ARBA00022794"/>
    </source>
</evidence>
<dbReference type="Pfam" id="PF05783">
    <property type="entry name" value="DLIC"/>
    <property type="match status" value="1"/>
</dbReference>
<evidence type="ECO:0000256" key="15">
    <source>
        <dbReference type="SAM" id="MobiDB-lite"/>
    </source>
</evidence>
<evidence type="ECO:0000256" key="6">
    <source>
        <dbReference type="ARBA" id="ARBA00022473"/>
    </source>
</evidence>
<evidence type="ECO:0000313" key="17">
    <source>
        <dbReference type="RefSeq" id="XP_014679523.1"/>
    </source>
</evidence>
<keyword evidence="12" id="KW-0505">Motor protein</keyword>
<dbReference type="Gene3D" id="3.40.50.300">
    <property type="entry name" value="P-loop containing nucleotide triphosphate hydrolases"/>
    <property type="match status" value="1"/>
</dbReference>
<evidence type="ECO:0000256" key="12">
    <source>
        <dbReference type="ARBA" id="ARBA00023175"/>
    </source>
</evidence>
<evidence type="ECO:0000256" key="11">
    <source>
        <dbReference type="ARBA" id="ARBA00023069"/>
    </source>
</evidence>
<keyword evidence="9" id="KW-0970">Cilium biogenesis/degradation</keyword>
<dbReference type="RefSeq" id="XP_014679523.1">
    <property type="nucleotide sequence ID" value="XM_014824037.1"/>
</dbReference>
<keyword evidence="11" id="KW-0969">Cilium</keyword>
<dbReference type="PANTHER" id="PTHR13236:SF0">
    <property type="entry name" value="CYTOPLASMIC DYNEIN 2 LIGHT INTERMEDIATE CHAIN 1"/>
    <property type="match status" value="1"/>
</dbReference>
<evidence type="ECO:0000256" key="8">
    <source>
        <dbReference type="ARBA" id="ARBA00022701"/>
    </source>
</evidence>
<dbReference type="InterPro" id="IPR040045">
    <property type="entry name" value="DYNC2LI1"/>
</dbReference>
<evidence type="ECO:0000313" key="16">
    <source>
        <dbReference type="Proteomes" id="UP000695022"/>
    </source>
</evidence>
<name>A0ABM1F502_PRICU</name>
<keyword evidence="14" id="KW-0966">Cell projection</keyword>
<proteinExistence type="inferred from homology"/>
<gene>
    <name evidence="17" type="primary">LOC106819397</name>
</gene>
<sequence>MSNAPSNKEDDSTSNIEEGTLLLLGSQNSGKTSIGLRLSERDEQAKPTTALEYTYSRLSRGAKLTRDVLHIWELGGGTSLTKLLEVPINPSTLFSLSIGIVIDLSQPEVMWVTLETLLQALNLRLDQVFKEIGSSNTDLTNMLKRQAMKRIGDDHRDIDMLNPFPVPLVIIGSKYDIFQDKFDSEKRKVICKTLRFLAHINGAALHFCSTKIDGLMQRTRALLAMSAFPATLSKQNDSKEKKVLLDHNKPVIVPFGMDSMEMIGSPLLPAGDISQVTARTPLELWKNSYTSFFPQQSSAAPLRQEDPTSDPQYSEPTIDAVRRQRDEELERYRRLAEQRAEDAAKKGLQAHVQA</sequence>
<evidence type="ECO:0000256" key="1">
    <source>
        <dbReference type="ARBA" id="ARBA00004120"/>
    </source>
</evidence>
<comment type="subcellular location">
    <subcellularLocation>
        <location evidence="3">Cytoplasm</location>
        <location evidence="3">Cytoskeleton</location>
        <location evidence="3">Cilium axoneme</location>
    </subcellularLocation>
    <subcellularLocation>
        <location evidence="1">Cytoplasm</location>
        <location evidence="1">Cytoskeleton</location>
        <location evidence="1">Cilium basal body</location>
    </subcellularLocation>
    <subcellularLocation>
        <location evidence="2">Cytoplasm</location>
        <location evidence="2">Cytoskeleton</location>
        <location evidence="2">Microtubule organizing center</location>
        <location evidence="2">Centrosome</location>
    </subcellularLocation>
</comment>
<evidence type="ECO:0000256" key="4">
    <source>
        <dbReference type="ARBA" id="ARBA00006831"/>
    </source>
</evidence>
<dbReference type="InterPro" id="IPR027417">
    <property type="entry name" value="P-loop_NTPase"/>
</dbReference>